<keyword evidence="3 8" id="KW-0274">FAD</keyword>
<evidence type="ECO:0000256" key="8">
    <source>
        <dbReference type="PIRSR" id="PIRSR000350-3"/>
    </source>
</evidence>
<dbReference type="PRINTS" id="PR00368">
    <property type="entry name" value="FADPNR"/>
</dbReference>
<feature type="binding site" evidence="8">
    <location>
        <begin position="142"/>
        <end position="144"/>
    </location>
    <ligand>
        <name>FAD</name>
        <dbReference type="ChEBI" id="CHEBI:57692"/>
    </ligand>
</feature>
<dbReference type="RefSeq" id="WP_127767402.1">
    <property type="nucleotide sequence ID" value="NZ_SADE01000003.1"/>
</dbReference>
<feature type="binding site" evidence="8">
    <location>
        <position position="53"/>
    </location>
    <ligand>
        <name>FAD</name>
        <dbReference type="ChEBI" id="CHEBI:57692"/>
    </ligand>
</feature>
<feature type="binding site" evidence="8">
    <location>
        <begin position="179"/>
        <end position="186"/>
    </location>
    <ligand>
        <name>NAD(+)</name>
        <dbReference type="ChEBI" id="CHEBI:57540"/>
    </ligand>
</feature>
<keyword evidence="8" id="KW-0520">NAD</keyword>
<evidence type="ECO:0000259" key="12">
    <source>
        <dbReference type="Pfam" id="PF07992"/>
    </source>
</evidence>
<proteinExistence type="inferred from homology"/>
<evidence type="ECO:0000313" key="13">
    <source>
        <dbReference type="EMBL" id="RVU35081.1"/>
    </source>
</evidence>
<feature type="domain" description="FAD/NAD(P)-binding" evidence="12">
    <location>
        <begin position="8"/>
        <end position="322"/>
    </location>
</feature>
<keyword evidence="2 10" id="KW-0285">Flavoprotein</keyword>
<dbReference type="InterPro" id="IPR004099">
    <property type="entry name" value="Pyr_nucl-diS_OxRdtase_dimer"/>
</dbReference>
<dbReference type="Pfam" id="PF02852">
    <property type="entry name" value="Pyr_redox_dim"/>
    <property type="match status" value="1"/>
</dbReference>
<keyword evidence="4" id="KW-0521">NADP</keyword>
<evidence type="ECO:0000259" key="11">
    <source>
        <dbReference type="Pfam" id="PF02852"/>
    </source>
</evidence>
<evidence type="ECO:0000256" key="7">
    <source>
        <dbReference type="ARBA" id="ARBA00023284"/>
    </source>
</evidence>
<dbReference type="FunFam" id="3.30.390.30:FF:000001">
    <property type="entry name" value="Dihydrolipoyl dehydrogenase"/>
    <property type="match status" value="1"/>
</dbReference>
<keyword evidence="6" id="KW-1015">Disulfide bond</keyword>
<name>A0A437QKP3_9PROT</name>
<feature type="binding site" evidence="8">
    <location>
        <position position="308"/>
    </location>
    <ligand>
        <name>FAD</name>
        <dbReference type="ChEBI" id="CHEBI:57692"/>
    </ligand>
</feature>
<comment type="cofactor">
    <cofactor evidence="8">
        <name>FAD</name>
        <dbReference type="ChEBI" id="CHEBI:57692"/>
    </cofactor>
    <text evidence="8">Binds 1 FAD per subunit.</text>
</comment>
<dbReference type="AlphaFoldDB" id="A0A437QKP3"/>
<dbReference type="PIRSF" id="PIRSF000350">
    <property type="entry name" value="Mercury_reductase_MerA"/>
    <property type="match status" value="1"/>
</dbReference>
<evidence type="ECO:0000256" key="3">
    <source>
        <dbReference type="ARBA" id="ARBA00022827"/>
    </source>
</evidence>
<dbReference type="PANTHER" id="PTHR43014">
    <property type="entry name" value="MERCURIC REDUCTASE"/>
    <property type="match status" value="1"/>
</dbReference>
<dbReference type="PANTHER" id="PTHR43014:SF2">
    <property type="entry name" value="MERCURIC REDUCTASE"/>
    <property type="match status" value="1"/>
</dbReference>
<dbReference type="GO" id="GO:0050660">
    <property type="term" value="F:flavin adenine dinucleotide binding"/>
    <property type="evidence" value="ECO:0007669"/>
    <property type="project" value="TreeGrafter"/>
</dbReference>
<feature type="disulfide bond" description="Redox-active" evidence="9">
    <location>
        <begin position="44"/>
        <end position="49"/>
    </location>
</feature>
<evidence type="ECO:0000256" key="9">
    <source>
        <dbReference type="PIRSR" id="PIRSR000350-4"/>
    </source>
</evidence>
<dbReference type="GO" id="GO:0003955">
    <property type="term" value="F:NAD(P)H dehydrogenase (quinone) activity"/>
    <property type="evidence" value="ECO:0007669"/>
    <property type="project" value="TreeGrafter"/>
</dbReference>
<evidence type="ECO:0000256" key="2">
    <source>
        <dbReference type="ARBA" id="ARBA00022630"/>
    </source>
</evidence>
<protein>
    <submittedName>
        <fullName evidence="13">Dihydrolipoamide dehydrogenase</fullName>
    </submittedName>
</protein>
<evidence type="ECO:0000256" key="10">
    <source>
        <dbReference type="RuleBase" id="RU003691"/>
    </source>
</evidence>
<evidence type="ECO:0000256" key="4">
    <source>
        <dbReference type="ARBA" id="ARBA00022857"/>
    </source>
</evidence>
<dbReference type="Proteomes" id="UP000287447">
    <property type="component" value="Unassembled WGS sequence"/>
</dbReference>
<organism evidence="13 14">
    <name type="scientific">Hwanghaeella grinnelliae</name>
    <dbReference type="NCBI Taxonomy" id="2500179"/>
    <lineage>
        <taxon>Bacteria</taxon>
        <taxon>Pseudomonadati</taxon>
        <taxon>Pseudomonadota</taxon>
        <taxon>Alphaproteobacteria</taxon>
        <taxon>Rhodospirillales</taxon>
        <taxon>Rhodospirillaceae</taxon>
        <taxon>Hwanghaeella</taxon>
    </lineage>
</organism>
<evidence type="ECO:0000256" key="1">
    <source>
        <dbReference type="ARBA" id="ARBA00007532"/>
    </source>
</evidence>
<comment type="caution">
    <text evidence="13">The sequence shown here is derived from an EMBL/GenBank/DDBJ whole genome shotgun (WGS) entry which is preliminary data.</text>
</comment>
<gene>
    <name evidence="13" type="ORF">EOI86_19855</name>
</gene>
<keyword evidence="14" id="KW-1185">Reference proteome</keyword>
<dbReference type="InterPro" id="IPR001100">
    <property type="entry name" value="Pyr_nuc-diS_OxRdtase"/>
</dbReference>
<feature type="domain" description="Pyridine nucleotide-disulphide oxidoreductase dimerisation" evidence="11">
    <location>
        <begin position="345"/>
        <end position="453"/>
    </location>
</feature>
<dbReference type="InterPro" id="IPR036188">
    <property type="entry name" value="FAD/NAD-bd_sf"/>
</dbReference>
<dbReference type="PROSITE" id="PS00076">
    <property type="entry name" value="PYRIDINE_REDOX_1"/>
    <property type="match status" value="1"/>
</dbReference>
<accession>A0A437QKP3</accession>
<dbReference type="SUPFAM" id="SSF55424">
    <property type="entry name" value="FAD/NAD-linked reductases, dimerisation (C-terminal) domain"/>
    <property type="match status" value="1"/>
</dbReference>
<dbReference type="InterPro" id="IPR023753">
    <property type="entry name" value="FAD/NAD-binding_dom"/>
</dbReference>
<feature type="binding site" evidence="8">
    <location>
        <position position="268"/>
    </location>
    <ligand>
        <name>NAD(+)</name>
        <dbReference type="ChEBI" id="CHEBI:57540"/>
    </ligand>
</feature>
<dbReference type="Gene3D" id="3.50.50.60">
    <property type="entry name" value="FAD/NAD(P)-binding domain"/>
    <property type="match status" value="2"/>
</dbReference>
<dbReference type="PRINTS" id="PR00411">
    <property type="entry name" value="PNDRDTASEI"/>
</dbReference>
<dbReference type="InterPro" id="IPR016156">
    <property type="entry name" value="FAD/NAD-linked_Rdtase_dimer_sf"/>
</dbReference>
<keyword evidence="8" id="KW-0547">Nucleotide-binding</keyword>
<evidence type="ECO:0000256" key="6">
    <source>
        <dbReference type="ARBA" id="ARBA00023157"/>
    </source>
</evidence>
<dbReference type="InterPro" id="IPR012999">
    <property type="entry name" value="Pyr_OxRdtase_I_AS"/>
</dbReference>
<comment type="similarity">
    <text evidence="1 10">Belongs to the class-I pyridine nucleotide-disulfide oxidoreductase family.</text>
</comment>
<dbReference type="OrthoDB" id="9764616at2"/>
<reference evidence="14" key="1">
    <citation type="submission" date="2019-01" db="EMBL/GenBank/DDBJ databases">
        <title>Gri0909 isolated from a small marine red alga.</title>
        <authorList>
            <person name="Kim J."/>
            <person name="Jeong S.E."/>
            <person name="Jeon C.O."/>
        </authorList>
    </citation>
    <scope>NUCLEOTIDE SEQUENCE [LARGE SCALE GENOMIC DNA]</scope>
    <source>
        <strain evidence="14">Gri0909</strain>
    </source>
</reference>
<dbReference type="SUPFAM" id="SSF51905">
    <property type="entry name" value="FAD/NAD(P)-binding domain"/>
    <property type="match status" value="1"/>
</dbReference>
<keyword evidence="5 10" id="KW-0560">Oxidoreductase</keyword>
<feature type="binding site" evidence="8">
    <location>
        <position position="202"/>
    </location>
    <ligand>
        <name>NAD(+)</name>
        <dbReference type="ChEBI" id="CHEBI:57540"/>
    </ligand>
</feature>
<evidence type="ECO:0000256" key="5">
    <source>
        <dbReference type="ARBA" id="ARBA00023002"/>
    </source>
</evidence>
<sequence length="477" mass="50509">MSENFQADICVIGGGSGGLSVAAGASQMGARVVLIERAEMGGDCLNTGCVPSKALIAAGQAAHTIRSAGQFGIQASVPEIDWAHVRDHVKGVIASIAPMDSVERFEGMGVTVLQASARFTGPREVTTDKGQVVRAKYFVVATGSRALVPPVPGLSDTPYFTNETVFDNADPIGHLIVVGGGPIGVELAQAHRRLGAAVTVVEMFDVLGRDDPECAGIVKQRLRAEGLTLMEGTKVLSVAQAGSGVSVTVEQDGVRSELTGTHLLIAAGRRPNVEDLDLSAAGIDHTPKGITVDGGMRTTNKHVFAIGDVAGGLQFTHMANYHAGLIIRQTLFKMFWAKADQSAFPWVTYTDPELAHVGMTEAQAVETLGEGGFRLLRWSFAENDRAQAERTTHGLIKVVTDKKGRIKGATIAGPHAGELIMPWVQAIAGKQKIGTVAGLTFPYPTLSEVSKRAAGSYFTPALFSERTRKIVQFLLKF</sequence>
<keyword evidence="7 10" id="KW-0676">Redox-active center</keyword>
<dbReference type="Pfam" id="PF07992">
    <property type="entry name" value="Pyr_redox_2"/>
    <property type="match status" value="1"/>
</dbReference>
<dbReference type="EMBL" id="SADE01000003">
    <property type="protein sequence ID" value="RVU35081.1"/>
    <property type="molecule type" value="Genomic_DNA"/>
</dbReference>
<evidence type="ECO:0000313" key="14">
    <source>
        <dbReference type="Proteomes" id="UP000287447"/>
    </source>
</evidence>
<dbReference type="GO" id="GO:0016668">
    <property type="term" value="F:oxidoreductase activity, acting on a sulfur group of donors, NAD(P) as acceptor"/>
    <property type="evidence" value="ECO:0007669"/>
    <property type="project" value="InterPro"/>
</dbReference>
<dbReference type="Gene3D" id="3.30.390.30">
    <property type="match status" value="1"/>
</dbReference>